<dbReference type="Pfam" id="PF18950">
    <property type="entry name" value="DUF5694"/>
    <property type="match status" value="1"/>
</dbReference>
<sequence length="277" mass="32587">MSKKIILILTIFFSSISLFAQEKTEVLFLATYHLGGTTSDNVKITDDNILSDKKQKQIDMLLKKIEKFKPQKIYVENEPNRQQKWDSILKSYNNGNKIELETELFQIAIKLASRLKLNEITCVDWHVHTTNTFSAKKYNDLVKDMIDYENENIVEEEPESDYSNEALKDIISFNKKIPSLEFIDVYRTLNSEKYLDKIFYTNLTSFLDVDKYDVNVFWSQKNMTRNVHIYQNIIRDIIKDKPTKVMILFGAAHIKALKNYFEAHPKIKIADTEKYLK</sequence>
<evidence type="ECO:0008006" key="4">
    <source>
        <dbReference type="Google" id="ProtNLM"/>
    </source>
</evidence>
<evidence type="ECO:0000313" key="2">
    <source>
        <dbReference type="EMBL" id="MDR6302317.1"/>
    </source>
</evidence>
<reference evidence="2 3" key="1">
    <citation type="submission" date="2023-07" db="EMBL/GenBank/DDBJ databases">
        <title>Genomic Encyclopedia of Type Strains, Phase IV (KMG-IV): sequencing the most valuable type-strain genomes for metagenomic binning, comparative biology and taxonomic classification.</title>
        <authorList>
            <person name="Goeker M."/>
        </authorList>
    </citation>
    <scope>NUCLEOTIDE SEQUENCE [LARGE SCALE GENOMIC DNA]</scope>
    <source>
        <strain evidence="2 3">DSM 102814</strain>
    </source>
</reference>
<organism evidence="2 3">
    <name type="scientific">Mesonia maritima</name>
    <dbReference type="NCBI Taxonomy" id="1793873"/>
    <lineage>
        <taxon>Bacteria</taxon>
        <taxon>Pseudomonadati</taxon>
        <taxon>Bacteroidota</taxon>
        <taxon>Flavobacteriia</taxon>
        <taxon>Flavobacteriales</taxon>
        <taxon>Flavobacteriaceae</taxon>
        <taxon>Mesonia</taxon>
    </lineage>
</organism>
<dbReference type="EMBL" id="JAVDQA010000017">
    <property type="protein sequence ID" value="MDR6302317.1"/>
    <property type="molecule type" value="Genomic_DNA"/>
</dbReference>
<comment type="caution">
    <text evidence="2">The sequence shown here is derived from an EMBL/GenBank/DDBJ whole genome shotgun (WGS) entry which is preliminary data.</text>
</comment>
<dbReference type="Proteomes" id="UP001257659">
    <property type="component" value="Unassembled WGS sequence"/>
</dbReference>
<feature type="signal peptide" evidence="1">
    <location>
        <begin position="1"/>
        <end position="20"/>
    </location>
</feature>
<gene>
    <name evidence="2" type="ORF">GGR31_002997</name>
</gene>
<dbReference type="InterPro" id="IPR043749">
    <property type="entry name" value="DUF5694"/>
</dbReference>
<keyword evidence="1" id="KW-0732">Signal</keyword>
<accession>A0ABU1K9M7</accession>
<protein>
    <recommendedName>
        <fullName evidence="4">Haem-binding uptake Tiki superfamily ChaN domain-containing protein</fullName>
    </recommendedName>
</protein>
<keyword evidence="3" id="KW-1185">Reference proteome</keyword>
<feature type="chain" id="PRO_5046982585" description="Haem-binding uptake Tiki superfamily ChaN domain-containing protein" evidence="1">
    <location>
        <begin position="21"/>
        <end position="277"/>
    </location>
</feature>
<evidence type="ECO:0000313" key="3">
    <source>
        <dbReference type="Proteomes" id="UP001257659"/>
    </source>
</evidence>
<dbReference type="RefSeq" id="WP_309730844.1">
    <property type="nucleotide sequence ID" value="NZ_JAVDQA010000017.1"/>
</dbReference>
<evidence type="ECO:0000256" key="1">
    <source>
        <dbReference type="SAM" id="SignalP"/>
    </source>
</evidence>
<name>A0ABU1K9M7_9FLAO</name>
<proteinExistence type="predicted"/>